<keyword evidence="3" id="KW-1185">Reference proteome</keyword>
<evidence type="ECO:0000259" key="1">
    <source>
        <dbReference type="Pfam" id="PF00561"/>
    </source>
</evidence>
<dbReference type="PRINTS" id="PR00111">
    <property type="entry name" value="ABHYDROLASE"/>
</dbReference>
<dbReference type="InterPro" id="IPR050266">
    <property type="entry name" value="AB_hydrolase_sf"/>
</dbReference>
<dbReference type="PANTHER" id="PTHR43798:SF33">
    <property type="entry name" value="HYDROLASE, PUTATIVE (AFU_ORTHOLOGUE AFUA_2G14860)-RELATED"/>
    <property type="match status" value="1"/>
</dbReference>
<dbReference type="OrthoDB" id="149912at2"/>
<sequence>MSLSEKPNWQQKYVEVLGRQVSVLHKLGENDKLPLVFVHGWLDNAASFELITSFLDEYEIYLVELSGHGKSDHIGADAHYHLVDWVYEFKLVVKQLELDKFNLIGHSLGGILASIYSTLEQDKINKLILLESAGAFVQPNQDLVENLKAAFTSRDQLAIKTSHSEKNKLRPISLLASLIDSRCKAGDFNQEIASILIERNIERKDAFFIWRSDARLKTLSPIRLSEEQAVELVSHIHVPCLIILGETGFKSISEDLERRQAYFNNMQHTQVPGGHHFHLEHPELAAQKIIEYLSV</sequence>
<dbReference type="InterPro" id="IPR000073">
    <property type="entry name" value="AB_hydrolase_1"/>
</dbReference>
<dbReference type="Pfam" id="PF00561">
    <property type="entry name" value="Abhydrolase_1"/>
    <property type="match status" value="1"/>
</dbReference>
<protein>
    <recommendedName>
        <fullName evidence="1">AB hydrolase-1 domain-containing protein</fullName>
    </recommendedName>
</protein>
<proteinExistence type="predicted"/>
<dbReference type="SUPFAM" id="SSF53474">
    <property type="entry name" value="alpha/beta-Hydrolases"/>
    <property type="match status" value="1"/>
</dbReference>
<gene>
    <name evidence="2" type="ORF">XM47_09575</name>
</gene>
<name>A0A0J8JL44_9ALTE</name>
<evidence type="ECO:0000313" key="2">
    <source>
        <dbReference type="EMBL" id="KMT65276.1"/>
    </source>
</evidence>
<comment type="caution">
    <text evidence="2">The sequence shown here is derived from an EMBL/GenBank/DDBJ whole genome shotgun (WGS) entry which is preliminary data.</text>
</comment>
<dbReference type="STRING" id="1513271.XM47_09575"/>
<organism evidence="2 3">
    <name type="scientific">Catenovulum maritimum</name>
    <dbReference type="NCBI Taxonomy" id="1513271"/>
    <lineage>
        <taxon>Bacteria</taxon>
        <taxon>Pseudomonadati</taxon>
        <taxon>Pseudomonadota</taxon>
        <taxon>Gammaproteobacteria</taxon>
        <taxon>Alteromonadales</taxon>
        <taxon>Alteromonadaceae</taxon>
        <taxon>Catenovulum</taxon>
    </lineage>
</organism>
<feature type="domain" description="AB hydrolase-1" evidence="1">
    <location>
        <begin position="34"/>
        <end position="282"/>
    </location>
</feature>
<dbReference type="Proteomes" id="UP000037600">
    <property type="component" value="Unassembled WGS sequence"/>
</dbReference>
<dbReference type="PANTHER" id="PTHR43798">
    <property type="entry name" value="MONOACYLGLYCEROL LIPASE"/>
    <property type="match status" value="1"/>
</dbReference>
<dbReference type="EMBL" id="LAZL01000012">
    <property type="protein sequence ID" value="KMT65276.1"/>
    <property type="molecule type" value="Genomic_DNA"/>
</dbReference>
<evidence type="ECO:0000313" key="3">
    <source>
        <dbReference type="Proteomes" id="UP000037600"/>
    </source>
</evidence>
<dbReference type="InterPro" id="IPR029058">
    <property type="entry name" value="AB_hydrolase_fold"/>
</dbReference>
<reference evidence="2 3" key="1">
    <citation type="submission" date="2015-04" db="EMBL/GenBank/DDBJ databases">
        <title>Draft Genome Sequence of the Novel Agar-Digesting Marine Bacterium Q1.</title>
        <authorList>
            <person name="Li Y."/>
            <person name="Li D."/>
            <person name="Chen G."/>
            <person name="Du Z."/>
        </authorList>
    </citation>
    <scope>NUCLEOTIDE SEQUENCE [LARGE SCALE GENOMIC DNA]</scope>
    <source>
        <strain evidence="2 3">Q1</strain>
    </source>
</reference>
<dbReference type="Gene3D" id="3.40.50.1820">
    <property type="entry name" value="alpha/beta hydrolase"/>
    <property type="match status" value="1"/>
</dbReference>
<dbReference type="GO" id="GO:0016020">
    <property type="term" value="C:membrane"/>
    <property type="evidence" value="ECO:0007669"/>
    <property type="project" value="TreeGrafter"/>
</dbReference>
<dbReference type="AlphaFoldDB" id="A0A0J8JL44"/>
<dbReference type="RefSeq" id="WP_048692017.1">
    <property type="nucleotide sequence ID" value="NZ_KQ130489.1"/>
</dbReference>
<accession>A0A0J8JL44</accession>